<dbReference type="OrthoDB" id="5379828at2"/>
<name>S4YD50_SORCE</name>
<dbReference type="InterPro" id="IPR038717">
    <property type="entry name" value="Tc1-like_DDE_dom"/>
</dbReference>
<accession>S4YD50</accession>
<organism evidence="2 3">
    <name type="scientific">Sorangium cellulosum So0157-2</name>
    <dbReference type="NCBI Taxonomy" id="1254432"/>
    <lineage>
        <taxon>Bacteria</taxon>
        <taxon>Pseudomonadati</taxon>
        <taxon>Myxococcota</taxon>
        <taxon>Polyangia</taxon>
        <taxon>Polyangiales</taxon>
        <taxon>Polyangiaceae</taxon>
        <taxon>Sorangium</taxon>
    </lineage>
</organism>
<evidence type="ECO:0000313" key="2">
    <source>
        <dbReference type="EMBL" id="AGP42355.1"/>
    </source>
</evidence>
<dbReference type="eggNOG" id="COG3335">
    <property type="taxonomic scope" value="Bacteria"/>
</dbReference>
<evidence type="ECO:0000313" key="3">
    <source>
        <dbReference type="Proteomes" id="UP000014803"/>
    </source>
</evidence>
<dbReference type="HOGENOM" id="CLU_056788_14_0_7"/>
<dbReference type="Pfam" id="PF13358">
    <property type="entry name" value="DDE_3"/>
    <property type="match status" value="1"/>
</dbReference>
<evidence type="ECO:0000259" key="1">
    <source>
        <dbReference type="Pfam" id="PF13358"/>
    </source>
</evidence>
<protein>
    <recommendedName>
        <fullName evidence="1">Tc1-like transposase DDE domain-containing protein</fullName>
    </recommendedName>
</protein>
<reference evidence="2 3" key="1">
    <citation type="journal article" date="2013" name="Sci. Rep.">
        <title>Extraordinary expansion of a Sorangium cellulosum genome from an alkaline milieu.</title>
        <authorList>
            <person name="Han K."/>
            <person name="Li Z.F."/>
            <person name="Peng R."/>
            <person name="Zhu L.P."/>
            <person name="Zhou T."/>
            <person name="Wang L.G."/>
            <person name="Li S.G."/>
            <person name="Zhang X.B."/>
            <person name="Hu W."/>
            <person name="Wu Z.H."/>
            <person name="Qin N."/>
            <person name="Li Y.Z."/>
        </authorList>
    </citation>
    <scope>NUCLEOTIDE SEQUENCE [LARGE SCALE GENOMIC DNA]</scope>
    <source>
        <strain evidence="2 3">So0157-2</strain>
    </source>
</reference>
<dbReference type="RefSeq" id="WP_020742288.1">
    <property type="nucleotide sequence ID" value="NC_021658.1"/>
</dbReference>
<dbReference type="Proteomes" id="UP000014803">
    <property type="component" value="Chromosome"/>
</dbReference>
<dbReference type="AlphaFoldDB" id="S4YD50"/>
<feature type="domain" description="Tc1-like transposase DDE" evidence="1">
    <location>
        <begin position="21"/>
        <end position="111"/>
    </location>
</feature>
<gene>
    <name evidence="2" type="ORF">SCE1572_52340</name>
</gene>
<dbReference type="InterPro" id="IPR036397">
    <property type="entry name" value="RNaseH_sf"/>
</dbReference>
<dbReference type="EMBL" id="CP003969">
    <property type="protein sequence ID" value="AGP42355.1"/>
    <property type="molecule type" value="Genomic_DNA"/>
</dbReference>
<dbReference type="Gene3D" id="3.30.420.10">
    <property type="entry name" value="Ribonuclease H-like superfamily/Ribonuclease H"/>
    <property type="match status" value="1"/>
</dbReference>
<dbReference type="GO" id="GO:0003676">
    <property type="term" value="F:nucleic acid binding"/>
    <property type="evidence" value="ECO:0007669"/>
    <property type="project" value="InterPro"/>
</dbReference>
<dbReference type="KEGG" id="scu:SCE1572_52340"/>
<sequence>MVDEGRLDLARGSSLDAYLAIIGQNLGGAVEPMAFERSMNGATFEVYIRDRIAPRVQPGDVIVVDWLGAHRAPGARAAAKEHGAKFCMLSPDLPDLSPVESCGSKVTELIRGAAPRSAPQVYQAIGRGTDRDVKG</sequence>
<proteinExistence type="predicted"/>